<dbReference type="SUPFAM" id="SSF51556">
    <property type="entry name" value="Metallo-dependent hydrolases"/>
    <property type="match status" value="1"/>
</dbReference>
<feature type="domain" description="Amidohydrolase-related" evidence="2">
    <location>
        <begin position="587"/>
        <end position="679"/>
    </location>
</feature>
<feature type="signal peptide" evidence="1">
    <location>
        <begin position="1"/>
        <end position="23"/>
    </location>
</feature>
<sequence length="697" mass="74354">MSWNRKNCNSLTFVCAITLLSGACGGGGSQLGHGTVSSGPVVAGPPKAEGAKTTRRVIVSRSQKVGTDVVTVSPDGVVNITLDVHSNGRGPHTDATVHLAPDGTIASLVARGHLDMGTPVAETFERRGNHVRWSSTMESGERDVGSAAFFFPISEIPDALGWLVRSMLESPRGEMALLPAGAARLEKIGVITVKEGAKDRDLVGYSIIGIDSIPMYVWMNPDNSWFGVVSPVWSAVPEGSESLIEPLIEKQNQLERERNLKLMKDVARRPPPGGLAFTHARVLDVENGRWKKDQTVVVLGDSIKSVGPSATTKVPAHAETIDLSGKALLPGLWDMHAHLGPVDGVLNIASGVTTARDVGNDPDVLDDLKSRYDKGLAVGPHVLRFGFIEGRGEKAAPSKVTAENAAEAVAAVETFAKRGYEGIKIYNSVKPELVPVLATAAHARGMMVTGHIPVHMLANEAVRAGYDGVEHINMLFLNFLADHDTETRTTARFTLVGDKAASLDLTSKPVSEFVALLKQRQTVIDPTLDEFEGLLVAEQGKVTPGLEAMVARLPVQVQRAFLLGGLPLDGDKRAKYQASFRALLEMTKLLHDSQVNLVVGTDSLAGLMLHHELALFVRAGISPADALRACTIAAARSMKMEKRMGTIAPGKVADMFVVDGDPLTRIDDVTRIVSVMRAGIVFSSAALYEAIGVAPPL</sequence>
<dbReference type="Gene3D" id="3.30.110.90">
    <property type="entry name" value="Amidohydrolase"/>
    <property type="match status" value="1"/>
</dbReference>
<evidence type="ECO:0000313" key="4">
    <source>
        <dbReference type="Proteomes" id="UP001370348"/>
    </source>
</evidence>
<dbReference type="PROSITE" id="PS51257">
    <property type="entry name" value="PROKAR_LIPOPROTEIN"/>
    <property type="match status" value="1"/>
</dbReference>
<dbReference type="Gene3D" id="1.20.58.520">
    <property type="entry name" value="Amidohydrolase"/>
    <property type="match status" value="1"/>
</dbReference>
<dbReference type="RefSeq" id="WP_394825524.1">
    <property type="nucleotide sequence ID" value="NZ_CP089984.1"/>
</dbReference>
<dbReference type="InterPro" id="IPR051781">
    <property type="entry name" value="Metallo-dep_Hydrolase"/>
</dbReference>
<protein>
    <submittedName>
        <fullName evidence="3">Amidohydrolase family protein</fullName>
    </submittedName>
</protein>
<reference evidence="3 4" key="1">
    <citation type="submission" date="2021-12" db="EMBL/GenBank/DDBJ databases">
        <title>Discovery of the Pendulisporaceae a myxobacterial family with distinct sporulation behavior and unique specialized metabolism.</title>
        <authorList>
            <person name="Garcia R."/>
            <person name="Popoff A."/>
            <person name="Bader C.D."/>
            <person name="Loehr J."/>
            <person name="Walesch S."/>
            <person name="Walt C."/>
            <person name="Boldt J."/>
            <person name="Bunk B."/>
            <person name="Haeckl F.J.F.P.J."/>
            <person name="Gunesch A.P."/>
            <person name="Birkelbach J."/>
            <person name="Nuebel U."/>
            <person name="Pietschmann T."/>
            <person name="Bach T."/>
            <person name="Mueller R."/>
        </authorList>
    </citation>
    <scope>NUCLEOTIDE SEQUENCE [LARGE SCALE GENOMIC DNA]</scope>
    <source>
        <strain evidence="3 4">MSr11954</strain>
    </source>
</reference>
<gene>
    <name evidence="3" type="ORF">LZC94_01170</name>
</gene>
<dbReference type="PANTHER" id="PTHR43135:SF3">
    <property type="entry name" value="ALPHA-D-RIBOSE 1-METHYLPHOSPHONATE 5-TRIPHOSPHATE DIPHOSPHATASE"/>
    <property type="match status" value="1"/>
</dbReference>
<organism evidence="3 4">
    <name type="scientific">Pendulispora albinea</name>
    <dbReference type="NCBI Taxonomy" id="2741071"/>
    <lineage>
        <taxon>Bacteria</taxon>
        <taxon>Pseudomonadati</taxon>
        <taxon>Myxococcota</taxon>
        <taxon>Myxococcia</taxon>
        <taxon>Myxococcales</taxon>
        <taxon>Sorangiineae</taxon>
        <taxon>Pendulisporaceae</taxon>
        <taxon>Pendulispora</taxon>
    </lineage>
</organism>
<dbReference type="Proteomes" id="UP001370348">
    <property type="component" value="Chromosome"/>
</dbReference>
<proteinExistence type="predicted"/>
<dbReference type="EMBL" id="CP089984">
    <property type="protein sequence ID" value="WXB15890.1"/>
    <property type="molecule type" value="Genomic_DNA"/>
</dbReference>
<feature type="chain" id="PRO_5047196479" evidence="1">
    <location>
        <begin position="24"/>
        <end position="697"/>
    </location>
</feature>
<dbReference type="PANTHER" id="PTHR43135">
    <property type="entry name" value="ALPHA-D-RIBOSE 1-METHYLPHOSPHONATE 5-TRIPHOSPHATE DIPHOSPHATASE"/>
    <property type="match status" value="1"/>
</dbReference>
<keyword evidence="4" id="KW-1185">Reference proteome</keyword>
<name>A0ABZ2LYU0_9BACT</name>
<dbReference type="InterPro" id="IPR032466">
    <property type="entry name" value="Metal_Hydrolase"/>
</dbReference>
<evidence type="ECO:0000313" key="3">
    <source>
        <dbReference type="EMBL" id="WXB15890.1"/>
    </source>
</evidence>
<dbReference type="Gene3D" id="2.30.40.10">
    <property type="entry name" value="Urease, subunit C, domain 1"/>
    <property type="match status" value="1"/>
</dbReference>
<dbReference type="Pfam" id="PF01979">
    <property type="entry name" value="Amidohydro_1"/>
    <property type="match status" value="1"/>
</dbReference>
<evidence type="ECO:0000259" key="2">
    <source>
        <dbReference type="Pfam" id="PF01979"/>
    </source>
</evidence>
<dbReference type="InterPro" id="IPR006680">
    <property type="entry name" value="Amidohydro-rel"/>
</dbReference>
<evidence type="ECO:0000256" key="1">
    <source>
        <dbReference type="SAM" id="SignalP"/>
    </source>
</evidence>
<keyword evidence="1" id="KW-0732">Signal</keyword>
<dbReference type="Gene3D" id="3.40.50.10910">
    <property type="entry name" value="Amidohydrolase"/>
    <property type="match status" value="1"/>
</dbReference>
<dbReference type="SUPFAM" id="SSF51338">
    <property type="entry name" value="Composite domain of metallo-dependent hydrolases"/>
    <property type="match status" value="1"/>
</dbReference>
<dbReference type="InterPro" id="IPR011059">
    <property type="entry name" value="Metal-dep_hydrolase_composite"/>
</dbReference>
<accession>A0ABZ2LYU0</accession>